<evidence type="ECO:0000313" key="9">
    <source>
        <dbReference type="Proteomes" id="UP000662200"/>
    </source>
</evidence>
<dbReference type="NCBIfam" id="TIGR00543">
    <property type="entry name" value="isochor_syn"/>
    <property type="match status" value="1"/>
</dbReference>
<dbReference type="EC" id="5.4.4.2" evidence="3"/>
<dbReference type="InterPro" id="IPR004561">
    <property type="entry name" value="IsoChor_synthase"/>
</dbReference>
<dbReference type="PANTHER" id="PTHR42839:SF2">
    <property type="entry name" value="ISOCHORISMATE SYNTHASE ENTC"/>
    <property type="match status" value="1"/>
</dbReference>
<keyword evidence="9" id="KW-1185">Reference proteome</keyword>
<dbReference type="Gene3D" id="3.60.120.10">
    <property type="entry name" value="Anthranilate synthase"/>
    <property type="match status" value="1"/>
</dbReference>
<dbReference type="PANTHER" id="PTHR42839">
    <property type="entry name" value="ISOCHORISMATE SYNTHASE ENTC"/>
    <property type="match status" value="1"/>
</dbReference>
<reference evidence="8" key="2">
    <citation type="submission" date="2020-09" db="EMBL/GenBank/DDBJ databases">
        <authorList>
            <person name="Sun Q."/>
            <person name="Ohkuma M."/>
        </authorList>
    </citation>
    <scope>NUCLEOTIDE SEQUENCE</scope>
    <source>
        <strain evidence="8">JCM 3091</strain>
    </source>
</reference>
<dbReference type="EMBL" id="BMQC01000011">
    <property type="protein sequence ID" value="GGK35915.1"/>
    <property type="molecule type" value="Genomic_DNA"/>
</dbReference>
<dbReference type="Proteomes" id="UP000662200">
    <property type="component" value="Unassembled WGS sequence"/>
</dbReference>
<feature type="region of interest" description="Disordered" evidence="6">
    <location>
        <begin position="395"/>
        <end position="421"/>
    </location>
</feature>
<evidence type="ECO:0000256" key="5">
    <source>
        <dbReference type="ARBA" id="ARBA00041564"/>
    </source>
</evidence>
<name>A0A8J3BNT9_9ACTN</name>
<sequence length="421" mass="43593">MPTTAPVRPRPVHTAADLLAAYLPGSYYFSSPRGVLLADGVHARVGGTAGARGRGAAAALAAATRDGVEEPVAVGAIGFWPDAEATLFLPSVVRRAAPLTGRKPAPAGLAPRWSITHRPAPRMYADSVRRALDIIHAGGLDKVVLARCLELTADAPVRVPQLLTRLVRNDPAAYAFALDVSAPGDAAPRTLLGASPELLVARRGDTVVANPLAGSVPRAADDADNQSRIRDLRRSPKDRAEHAHVAAQVAAVLRRHCVALDVPEPTVVGTPTMWHLSTRITGRLADPGHPDSSALALAEALHPTPAVCGVPEQPARTTIADLEPEDRGYYSGLVGWVDAHGDGEWVVTIRSAEVYGRTVRAFAGAGIVAGSDPAAELAETSAKFRTLLGALGVDGGLSEPGSESRAGAPETGTAGHGEVIA</sequence>
<comment type="similarity">
    <text evidence="2">Belongs to the isochorismate synthase family.</text>
</comment>
<evidence type="ECO:0000256" key="4">
    <source>
        <dbReference type="ARBA" id="ARBA00023235"/>
    </source>
</evidence>
<feature type="domain" description="Chorismate-utilising enzyme C-terminal" evidence="7">
    <location>
        <begin position="123"/>
        <end position="383"/>
    </location>
</feature>
<comment type="catalytic activity">
    <reaction evidence="1">
        <text>chorismate = isochorismate</text>
        <dbReference type="Rhea" id="RHEA:18985"/>
        <dbReference type="ChEBI" id="CHEBI:29748"/>
        <dbReference type="ChEBI" id="CHEBI:29780"/>
        <dbReference type="EC" id="5.4.4.2"/>
    </reaction>
</comment>
<dbReference type="PRINTS" id="PR00095">
    <property type="entry name" value="ANTSNTHASEI"/>
</dbReference>
<dbReference type="GO" id="GO:0009697">
    <property type="term" value="P:salicylic acid biosynthetic process"/>
    <property type="evidence" value="ECO:0007669"/>
    <property type="project" value="TreeGrafter"/>
</dbReference>
<keyword evidence="4" id="KW-0413">Isomerase</keyword>
<dbReference type="Pfam" id="PF00425">
    <property type="entry name" value="Chorismate_bind"/>
    <property type="match status" value="1"/>
</dbReference>
<dbReference type="GO" id="GO:0008909">
    <property type="term" value="F:isochorismate synthase activity"/>
    <property type="evidence" value="ECO:0007669"/>
    <property type="project" value="UniProtKB-EC"/>
</dbReference>
<accession>A0A8J3BNT9</accession>
<evidence type="ECO:0000313" key="8">
    <source>
        <dbReference type="EMBL" id="GGK35915.1"/>
    </source>
</evidence>
<evidence type="ECO:0000256" key="6">
    <source>
        <dbReference type="SAM" id="MobiDB-lite"/>
    </source>
</evidence>
<evidence type="ECO:0000256" key="1">
    <source>
        <dbReference type="ARBA" id="ARBA00000799"/>
    </source>
</evidence>
<comment type="caution">
    <text evidence="8">The sequence shown here is derived from an EMBL/GenBank/DDBJ whole genome shotgun (WGS) entry which is preliminary data.</text>
</comment>
<evidence type="ECO:0000256" key="3">
    <source>
        <dbReference type="ARBA" id="ARBA00012824"/>
    </source>
</evidence>
<proteinExistence type="inferred from homology"/>
<protein>
    <recommendedName>
        <fullName evidence="3">isochorismate synthase</fullName>
        <ecNumber evidence="3">5.4.4.2</ecNumber>
    </recommendedName>
    <alternativeName>
        <fullName evidence="5">Isochorismate mutase</fullName>
    </alternativeName>
</protein>
<evidence type="ECO:0000256" key="2">
    <source>
        <dbReference type="ARBA" id="ARBA00005297"/>
    </source>
</evidence>
<dbReference type="SUPFAM" id="SSF56322">
    <property type="entry name" value="ADC synthase"/>
    <property type="match status" value="1"/>
</dbReference>
<dbReference type="AlphaFoldDB" id="A0A8J3BNT9"/>
<dbReference type="InterPro" id="IPR015890">
    <property type="entry name" value="Chorismate_C"/>
</dbReference>
<organism evidence="8 9">
    <name type="scientific">Pilimelia terevasa</name>
    <dbReference type="NCBI Taxonomy" id="53372"/>
    <lineage>
        <taxon>Bacteria</taxon>
        <taxon>Bacillati</taxon>
        <taxon>Actinomycetota</taxon>
        <taxon>Actinomycetes</taxon>
        <taxon>Micromonosporales</taxon>
        <taxon>Micromonosporaceae</taxon>
        <taxon>Pilimelia</taxon>
    </lineage>
</organism>
<evidence type="ECO:0000259" key="7">
    <source>
        <dbReference type="Pfam" id="PF00425"/>
    </source>
</evidence>
<reference evidence="8" key="1">
    <citation type="journal article" date="2014" name="Int. J. Syst. Evol. Microbiol.">
        <title>Complete genome sequence of Corynebacterium casei LMG S-19264T (=DSM 44701T), isolated from a smear-ripened cheese.</title>
        <authorList>
            <consortium name="US DOE Joint Genome Institute (JGI-PGF)"/>
            <person name="Walter F."/>
            <person name="Albersmeier A."/>
            <person name="Kalinowski J."/>
            <person name="Ruckert C."/>
        </authorList>
    </citation>
    <scope>NUCLEOTIDE SEQUENCE</scope>
    <source>
        <strain evidence="8">JCM 3091</strain>
    </source>
</reference>
<gene>
    <name evidence="8" type="primary">dhbC</name>
    <name evidence="8" type="ORF">GCM10010124_30720</name>
</gene>
<dbReference type="InterPro" id="IPR019999">
    <property type="entry name" value="Anth_synth_I-like"/>
</dbReference>
<dbReference type="InterPro" id="IPR005801">
    <property type="entry name" value="ADC_synthase"/>
</dbReference>